<evidence type="ECO:0000313" key="1">
    <source>
        <dbReference type="EMBL" id="KAK4232441.1"/>
    </source>
</evidence>
<protein>
    <submittedName>
        <fullName evidence="1">Uncharacterized protein</fullName>
    </submittedName>
</protein>
<organism evidence="1 2">
    <name type="scientific">Podospora fimiseda</name>
    <dbReference type="NCBI Taxonomy" id="252190"/>
    <lineage>
        <taxon>Eukaryota</taxon>
        <taxon>Fungi</taxon>
        <taxon>Dikarya</taxon>
        <taxon>Ascomycota</taxon>
        <taxon>Pezizomycotina</taxon>
        <taxon>Sordariomycetes</taxon>
        <taxon>Sordariomycetidae</taxon>
        <taxon>Sordariales</taxon>
        <taxon>Podosporaceae</taxon>
        <taxon>Podospora</taxon>
    </lineage>
</organism>
<dbReference type="AlphaFoldDB" id="A0AAN7H2K1"/>
<comment type="caution">
    <text evidence="1">The sequence shown here is derived from an EMBL/GenBank/DDBJ whole genome shotgun (WGS) entry which is preliminary data.</text>
</comment>
<dbReference type="EMBL" id="MU865287">
    <property type="protein sequence ID" value="KAK4232441.1"/>
    <property type="molecule type" value="Genomic_DNA"/>
</dbReference>
<dbReference type="Proteomes" id="UP001301958">
    <property type="component" value="Unassembled WGS sequence"/>
</dbReference>
<name>A0AAN7H2K1_9PEZI</name>
<proteinExistence type="predicted"/>
<keyword evidence="2" id="KW-1185">Reference proteome</keyword>
<reference evidence="1" key="1">
    <citation type="journal article" date="2023" name="Mol. Phylogenet. Evol.">
        <title>Genome-scale phylogeny and comparative genomics of the fungal order Sordariales.</title>
        <authorList>
            <person name="Hensen N."/>
            <person name="Bonometti L."/>
            <person name="Westerberg I."/>
            <person name="Brannstrom I.O."/>
            <person name="Guillou S."/>
            <person name="Cros-Aarteil S."/>
            <person name="Calhoun S."/>
            <person name="Haridas S."/>
            <person name="Kuo A."/>
            <person name="Mondo S."/>
            <person name="Pangilinan J."/>
            <person name="Riley R."/>
            <person name="LaButti K."/>
            <person name="Andreopoulos B."/>
            <person name="Lipzen A."/>
            <person name="Chen C."/>
            <person name="Yan M."/>
            <person name="Daum C."/>
            <person name="Ng V."/>
            <person name="Clum A."/>
            <person name="Steindorff A."/>
            <person name="Ohm R.A."/>
            <person name="Martin F."/>
            <person name="Silar P."/>
            <person name="Natvig D.O."/>
            <person name="Lalanne C."/>
            <person name="Gautier V."/>
            <person name="Ament-Velasquez S.L."/>
            <person name="Kruys A."/>
            <person name="Hutchinson M.I."/>
            <person name="Powell A.J."/>
            <person name="Barry K."/>
            <person name="Miller A.N."/>
            <person name="Grigoriev I.V."/>
            <person name="Debuchy R."/>
            <person name="Gladieux P."/>
            <person name="Hiltunen Thoren M."/>
            <person name="Johannesson H."/>
        </authorList>
    </citation>
    <scope>NUCLEOTIDE SEQUENCE</scope>
    <source>
        <strain evidence="1">CBS 990.96</strain>
    </source>
</reference>
<accession>A0AAN7H2K1</accession>
<reference evidence="1" key="2">
    <citation type="submission" date="2023-05" db="EMBL/GenBank/DDBJ databases">
        <authorList>
            <consortium name="Lawrence Berkeley National Laboratory"/>
            <person name="Steindorff A."/>
            <person name="Hensen N."/>
            <person name="Bonometti L."/>
            <person name="Westerberg I."/>
            <person name="Brannstrom I.O."/>
            <person name="Guillou S."/>
            <person name="Cros-Aarteil S."/>
            <person name="Calhoun S."/>
            <person name="Haridas S."/>
            <person name="Kuo A."/>
            <person name="Mondo S."/>
            <person name="Pangilinan J."/>
            <person name="Riley R."/>
            <person name="Labutti K."/>
            <person name="Andreopoulos B."/>
            <person name="Lipzen A."/>
            <person name="Chen C."/>
            <person name="Yanf M."/>
            <person name="Daum C."/>
            <person name="Ng V."/>
            <person name="Clum A."/>
            <person name="Ohm R."/>
            <person name="Martin F."/>
            <person name="Silar P."/>
            <person name="Natvig D."/>
            <person name="Lalanne C."/>
            <person name="Gautier V."/>
            <person name="Ament-Velasquez S.L."/>
            <person name="Kruys A."/>
            <person name="Hutchinson M.I."/>
            <person name="Powell A.J."/>
            <person name="Barry K."/>
            <person name="Miller A.N."/>
            <person name="Grigoriev I.V."/>
            <person name="Debuchy R."/>
            <person name="Gladieux P."/>
            <person name="Thoren M.H."/>
            <person name="Johannesson H."/>
        </authorList>
    </citation>
    <scope>NUCLEOTIDE SEQUENCE</scope>
    <source>
        <strain evidence="1">CBS 990.96</strain>
    </source>
</reference>
<sequence length="84" mass="9731">MGPVFDSRLMHFFLSFFFCGYTKSCSVTTILPLLCQLQFFCSPLDPFFKEFCFGSNCVARSSSSDVERPFKILITYDLEFPRIL</sequence>
<evidence type="ECO:0000313" key="2">
    <source>
        <dbReference type="Proteomes" id="UP001301958"/>
    </source>
</evidence>
<gene>
    <name evidence="1" type="ORF">QBC38DRAFT_190</name>
</gene>